<dbReference type="InterPro" id="IPR000182">
    <property type="entry name" value="GNAT_dom"/>
</dbReference>
<evidence type="ECO:0000313" key="2">
    <source>
        <dbReference type="EMBL" id="SHI53584.1"/>
    </source>
</evidence>
<dbReference type="SUPFAM" id="SSF55729">
    <property type="entry name" value="Acyl-CoA N-acyltransferases (Nat)"/>
    <property type="match status" value="1"/>
</dbReference>
<sequence>MQNEAFILQRLRPEDAKSLSELMVSNQGRFQRFFPVTLAQNLDIEASKAYISQKNKAFDSHLEYTFAIKGKTDDRVCGLAILKDIDRQDQVGEVAYCMDQAHTGRGWATRAVMELSRHAFEKLNLTSLKILVHESNVASRRVAEKSGFSFTKALKAAYTPPHEKPLDMLLFQLSKDR</sequence>
<dbReference type="PROSITE" id="PS51186">
    <property type="entry name" value="GNAT"/>
    <property type="match status" value="1"/>
</dbReference>
<protein>
    <submittedName>
        <fullName evidence="2">Ribosomal-protein-alanine N-acetyltransferase</fullName>
    </submittedName>
</protein>
<dbReference type="GO" id="GO:1990189">
    <property type="term" value="F:protein N-terminal-serine acetyltransferase activity"/>
    <property type="evidence" value="ECO:0007669"/>
    <property type="project" value="TreeGrafter"/>
</dbReference>
<dbReference type="GO" id="GO:0008999">
    <property type="term" value="F:protein-N-terminal-alanine acetyltransferase activity"/>
    <property type="evidence" value="ECO:0007669"/>
    <property type="project" value="TreeGrafter"/>
</dbReference>
<keyword evidence="2" id="KW-0808">Transferase</keyword>
<reference evidence="3" key="1">
    <citation type="submission" date="2016-11" db="EMBL/GenBank/DDBJ databases">
        <authorList>
            <person name="Varghese N."/>
            <person name="Submissions S."/>
        </authorList>
    </citation>
    <scope>NUCLEOTIDE SEQUENCE [LARGE SCALE GENOMIC DNA]</scope>
    <source>
        <strain evidence="3">DSM 19858</strain>
    </source>
</reference>
<keyword evidence="3" id="KW-1185">Reference proteome</keyword>
<organism evidence="2 3">
    <name type="scientific">Pseudozobellia thermophila</name>
    <dbReference type="NCBI Taxonomy" id="192903"/>
    <lineage>
        <taxon>Bacteria</taxon>
        <taxon>Pseudomonadati</taxon>
        <taxon>Bacteroidota</taxon>
        <taxon>Flavobacteriia</taxon>
        <taxon>Flavobacteriales</taxon>
        <taxon>Flavobacteriaceae</taxon>
        <taxon>Pseudozobellia</taxon>
    </lineage>
</organism>
<dbReference type="InterPro" id="IPR051908">
    <property type="entry name" value="Ribosomal_N-acetyltransferase"/>
</dbReference>
<dbReference type="Proteomes" id="UP000184543">
    <property type="component" value="Unassembled WGS sequence"/>
</dbReference>
<feature type="domain" description="N-acetyltransferase" evidence="1">
    <location>
        <begin position="9"/>
        <end position="167"/>
    </location>
</feature>
<evidence type="ECO:0000313" key="3">
    <source>
        <dbReference type="Proteomes" id="UP000184543"/>
    </source>
</evidence>
<dbReference type="RefSeq" id="WP_072988179.1">
    <property type="nucleotide sequence ID" value="NZ_FQYU01000001.1"/>
</dbReference>
<dbReference type="AlphaFoldDB" id="A0A1M6BYI3"/>
<dbReference type="EMBL" id="FQYU01000001">
    <property type="protein sequence ID" value="SHI53584.1"/>
    <property type="molecule type" value="Genomic_DNA"/>
</dbReference>
<dbReference type="PANTHER" id="PTHR43441">
    <property type="entry name" value="RIBOSOMAL-PROTEIN-SERINE ACETYLTRANSFERASE"/>
    <property type="match status" value="1"/>
</dbReference>
<accession>A0A1M6BYI3</accession>
<dbReference type="OrthoDB" id="883856at2"/>
<dbReference type="STRING" id="192903.SAMN04488513_101573"/>
<evidence type="ECO:0000259" key="1">
    <source>
        <dbReference type="PROSITE" id="PS51186"/>
    </source>
</evidence>
<dbReference type="GO" id="GO:0005737">
    <property type="term" value="C:cytoplasm"/>
    <property type="evidence" value="ECO:0007669"/>
    <property type="project" value="TreeGrafter"/>
</dbReference>
<dbReference type="Gene3D" id="3.40.630.30">
    <property type="match status" value="1"/>
</dbReference>
<dbReference type="PANTHER" id="PTHR43441:SF10">
    <property type="entry name" value="ACETYLTRANSFERASE"/>
    <property type="match status" value="1"/>
</dbReference>
<name>A0A1M6BYI3_9FLAO</name>
<gene>
    <name evidence="2" type="ORF">SAMN04488513_101573</name>
</gene>
<dbReference type="InterPro" id="IPR016181">
    <property type="entry name" value="Acyl_CoA_acyltransferase"/>
</dbReference>
<dbReference type="Pfam" id="PF13302">
    <property type="entry name" value="Acetyltransf_3"/>
    <property type="match status" value="1"/>
</dbReference>
<proteinExistence type="predicted"/>